<dbReference type="InterPro" id="IPR005025">
    <property type="entry name" value="FMN_Rdtase-like_dom"/>
</dbReference>
<dbReference type="PANTHER" id="PTHR43278">
    <property type="entry name" value="NAD(P)H-DEPENDENT FMN-CONTAINING OXIDOREDUCTASE YWQN-RELATED"/>
    <property type="match status" value="1"/>
</dbReference>
<dbReference type="Proteomes" id="UP000288096">
    <property type="component" value="Unassembled WGS sequence"/>
</dbReference>
<feature type="domain" description="NADPH-dependent FMN reductase-like" evidence="3">
    <location>
        <begin position="4"/>
        <end position="134"/>
    </location>
</feature>
<dbReference type="SUPFAM" id="SSF52218">
    <property type="entry name" value="Flavoproteins"/>
    <property type="match status" value="1"/>
</dbReference>
<protein>
    <submittedName>
        <fullName evidence="4">Flavodoxin family protein</fullName>
    </submittedName>
</protein>
<dbReference type="PANTHER" id="PTHR43278:SF4">
    <property type="entry name" value="NAD(P)H-DEPENDENT FMN-CONTAINING OXIDOREDUCTASE YWQN-RELATED"/>
    <property type="match status" value="1"/>
</dbReference>
<dbReference type="GO" id="GO:0016491">
    <property type="term" value="F:oxidoreductase activity"/>
    <property type="evidence" value="ECO:0007669"/>
    <property type="project" value="InterPro"/>
</dbReference>
<dbReference type="InterPro" id="IPR051796">
    <property type="entry name" value="ISF_SsuE-like"/>
</dbReference>
<reference evidence="5" key="2">
    <citation type="submission" date="2019-01" db="EMBL/GenBank/DDBJ databases">
        <title>Genome sequence of Desulfonema ishimotonii strain Tokyo 01.</title>
        <authorList>
            <person name="Fukui M."/>
        </authorList>
    </citation>
    <scope>NUCLEOTIDE SEQUENCE [LARGE SCALE GENOMIC DNA]</scope>
    <source>
        <strain evidence="5">Tokyo 01</strain>
    </source>
</reference>
<dbReference type="EMBL" id="BEXT01000001">
    <property type="protein sequence ID" value="GBC63499.1"/>
    <property type="molecule type" value="Genomic_DNA"/>
</dbReference>
<evidence type="ECO:0000256" key="1">
    <source>
        <dbReference type="ARBA" id="ARBA00022630"/>
    </source>
</evidence>
<organism evidence="4 5">
    <name type="scientific">Desulfonema ishimotonii</name>
    <dbReference type="NCBI Taxonomy" id="45657"/>
    <lineage>
        <taxon>Bacteria</taxon>
        <taxon>Pseudomonadati</taxon>
        <taxon>Thermodesulfobacteriota</taxon>
        <taxon>Desulfobacteria</taxon>
        <taxon>Desulfobacterales</taxon>
        <taxon>Desulfococcaceae</taxon>
        <taxon>Desulfonema</taxon>
    </lineage>
</organism>
<dbReference type="InterPro" id="IPR029039">
    <property type="entry name" value="Flavoprotein-like_sf"/>
</dbReference>
<dbReference type="Pfam" id="PF03358">
    <property type="entry name" value="FMN_red"/>
    <property type="match status" value="1"/>
</dbReference>
<evidence type="ECO:0000313" key="5">
    <source>
        <dbReference type="Proteomes" id="UP000288096"/>
    </source>
</evidence>
<evidence type="ECO:0000313" key="4">
    <source>
        <dbReference type="EMBL" id="GBC63499.1"/>
    </source>
</evidence>
<evidence type="ECO:0000256" key="2">
    <source>
        <dbReference type="ARBA" id="ARBA00022643"/>
    </source>
</evidence>
<dbReference type="Gene3D" id="3.40.50.360">
    <property type="match status" value="1"/>
</dbReference>
<keyword evidence="2" id="KW-0288">FMN</keyword>
<name>A0A401G2M2_9BACT</name>
<reference evidence="5" key="1">
    <citation type="submission" date="2017-11" db="EMBL/GenBank/DDBJ databases">
        <authorList>
            <person name="Watanabe M."/>
            <person name="Kojima H."/>
        </authorList>
    </citation>
    <scope>NUCLEOTIDE SEQUENCE [LARGE SCALE GENOMIC DNA]</scope>
    <source>
        <strain evidence="5">Tokyo 01</strain>
    </source>
</reference>
<dbReference type="OrthoDB" id="9805976at2"/>
<dbReference type="AlphaFoldDB" id="A0A401G2M2"/>
<keyword evidence="1" id="KW-0285">Flavoprotein</keyword>
<evidence type="ECO:0000259" key="3">
    <source>
        <dbReference type="Pfam" id="PF03358"/>
    </source>
</evidence>
<accession>A0A401G2M2</accession>
<sequence length="204" mass="23177">MTPEIVAIYGSPRRRGNTATLLKHAVEGAREADAHVEEIVLRDKKISPCLEIYKCKEAGKCAIRDDFQEVCDRILSAHGIILASPIFFYTVSAHTKILMDRCQSLWVKKYWIDNTPFGDRTFRRKGLFISAGATRGKKLFEGALLTVKYFFDVIDTELWQTLLYRQLDFEGDVLRHPEYLKEARESGAALVKAIRNGQGDDFSG</sequence>
<comment type="caution">
    <text evidence="4">The sequence shown here is derived from an EMBL/GenBank/DDBJ whole genome shotgun (WGS) entry which is preliminary data.</text>
</comment>
<keyword evidence="5" id="KW-1185">Reference proteome</keyword>
<gene>
    <name evidence="4" type="ORF">DENIS_4493</name>
</gene>
<proteinExistence type="predicted"/>